<dbReference type="EMBL" id="CAJOAZ010010958">
    <property type="protein sequence ID" value="CAF4229477.1"/>
    <property type="molecule type" value="Genomic_DNA"/>
</dbReference>
<dbReference type="Proteomes" id="UP000663844">
    <property type="component" value="Unassembled WGS sequence"/>
</dbReference>
<name>A0A820D8I4_9BILA</name>
<feature type="non-terminal residue" evidence="1">
    <location>
        <position position="1"/>
    </location>
</feature>
<protein>
    <submittedName>
        <fullName evidence="1">Uncharacterized protein</fullName>
    </submittedName>
</protein>
<gene>
    <name evidence="1" type="ORF">OXD698_LOCUS42315</name>
</gene>
<accession>A0A820D8I4</accession>
<organism evidence="1 2">
    <name type="scientific">Adineta steineri</name>
    <dbReference type="NCBI Taxonomy" id="433720"/>
    <lineage>
        <taxon>Eukaryota</taxon>
        <taxon>Metazoa</taxon>
        <taxon>Spiralia</taxon>
        <taxon>Gnathifera</taxon>
        <taxon>Rotifera</taxon>
        <taxon>Eurotatoria</taxon>
        <taxon>Bdelloidea</taxon>
        <taxon>Adinetida</taxon>
        <taxon>Adinetidae</taxon>
        <taxon>Adineta</taxon>
    </lineage>
</organism>
<proteinExistence type="predicted"/>
<sequence length="32" mass="3468">QGYDGANVMSGKNSGVRKLIKDISSRAIYVHC</sequence>
<evidence type="ECO:0000313" key="1">
    <source>
        <dbReference type="EMBL" id="CAF4229477.1"/>
    </source>
</evidence>
<dbReference type="AlphaFoldDB" id="A0A820D8I4"/>
<comment type="caution">
    <text evidence="1">The sequence shown here is derived from an EMBL/GenBank/DDBJ whole genome shotgun (WGS) entry which is preliminary data.</text>
</comment>
<evidence type="ECO:0000313" key="2">
    <source>
        <dbReference type="Proteomes" id="UP000663844"/>
    </source>
</evidence>
<reference evidence="1" key="1">
    <citation type="submission" date="2021-02" db="EMBL/GenBank/DDBJ databases">
        <authorList>
            <person name="Nowell W R."/>
        </authorList>
    </citation>
    <scope>NUCLEOTIDE SEQUENCE</scope>
</reference>